<proteinExistence type="predicted"/>
<evidence type="ECO:0000313" key="2">
    <source>
        <dbReference type="Proteomes" id="UP000807504"/>
    </source>
</evidence>
<organism evidence="1 2">
    <name type="scientific">Argiope bruennichi</name>
    <name type="common">Wasp spider</name>
    <name type="synonym">Aranea bruennichi</name>
    <dbReference type="NCBI Taxonomy" id="94029"/>
    <lineage>
        <taxon>Eukaryota</taxon>
        <taxon>Metazoa</taxon>
        <taxon>Ecdysozoa</taxon>
        <taxon>Arthropoda</taxon>
        <taxon>Chelicerata</taxon>
        <taxon>Arachnida</taxon>
        <taxon>Araneae</taxon>
        <taxon>Araneomorphae</taxon>
        <taxon>Entelegynae</taxon>
        <taxon>Araneoidea</taxon>
        <taxon>Araneidae</taxon>
        <taxon>Argiope</taxon>
    </lineage>
</organism>
<dbReference type="EMBL" id="JABXBU010002231">
    <property type="protein sequence ID" value="KAF8763294.1"/>
    <property type="molecule type" value="Genomic_DNA"/>
</dbReference>
<reference evidence="1" key="2">
    <citation type="submission" date="2020-06" db="EMBL/GenBank/DDBJ databases">
        <authorList>
            <person name="Sheffer M."/>
        </authorList>
    </citation>
    <scope>NUCLEOTIDE SEQUENCE</scope>
</reference>
<sequence length="125" mass="14507">MRMPFAYNITRKEKKQAVKRPSGDKITMQSWMEANYVVKILSLSHECCNPMSRKKNYVRVVRRQDRFSRTFRRAPSLTLCDLLCYVSHKYCEGGSAVRAFHLPTINRSDVSHITDMDIFCVPAGD</sequence>
<comment type="caution">
    <text evidence="1">The sequence shown here is derived from an EMBL/GenBank/DDBJ whole genome shotgun (WGS) entry which is preliminary data.</text>
</comment>
<name>A0A8T0E1X4_ARGBR</name>
<dbReference type="Proteomes" id="UP000807504">
    <property type="component" value="Unassembled WGS sequence"/>
</dbReference>
<keyword evidence="2" id="KW-1185">Reference proteome</keyword>
<gene>
    <name evidence="1" type="ORF">HNY73_021494</name>
</gene>
<dbReference type="AlphaFoldDB" id="A0A8T0E1X4"/>
<protein>
    <submittedName>
        <fullName evidence="1">Uncharacterized protein</fullName>
    </submittedName>
</protein>
<accession>A0A8T0E1X4</accession>
<reference evidence="1" key="1">
    <citation type="journal article" date="2020" name="bioRxiv">
        <title>Chromosome-level reference genome of the European wasp spider Argiope bruennichi: a resource for studies on range expansion and evolutionary adaptation.</title>
        <authorList>
            <person name="Sheffer M.M."/>
            <person name="Hoppe A."/>
            <person name="Krehenwinkel H."/>
            <person name="Uhl G."/>
            <person name="Kuss A.W."/>
            <person name="Jensen L."/>
            <person name="Jensen C."/>
            <person name="Gillespie R.G."/>
            <person name="Hoff K.J."/>
            <person name="Prost S."/>
        </authorList>
    </citation>
    <scope>NUCLEOTIDE SEQUENCE</scope>
</reference>
<evidence type="ECO:0000313" key="1">
    <source>
        <dbReference type="EMBL" id="KAF8763294.1"/>
    </source>
</evidence>